<keyword evidence="2" id="KW-1185">Reference proteome</keyword>
<evidence type="ECO:0000313" key="1">
    <source>
        <dbReference type="EMBL" id="OEJ98068.1"/>
    </source>
</evidence>
<dbReference type="Proteomes" id="UP000095329">
    <property type="component" value="Unassembled WGS sequence"/>
</dbReference>
<reference evidence="1 2" key="1">
    <citation type="journal article" date="2013" name="Genome Announc.">
        <title>Genome Sequence of Streptomyces violaceusniger Strain SPC6, a Halotolerant Streptomycete That Exhibits Rapid Growth and Development.</title>
        <authorList>
            <person name="Chen X."/>
            <person name="Zhang B."/>
            <person name="Zhang W."/>
            <person name="Wu X."/>
            <person name="Zhang M."/>
            <person name="Chen T."/>
            <person name="Liu G."/>
            <person name="Dyson P."/>
        </authorList>
    </citation>
    <scope>NUCLEOTIDE SEQUENCE [LARGE SCALE GENOMIC DNA]</scope>
    <source>
        <strain evidence="1 2">SPC6</strain>
    </source>
</reference>
<sequence>MVVGDASGLDAWTGLSSELAETVPADFSRSSRAGRDHLLLRFGAIQVGGCPVLGMHWCQGDHSMRHRGERAAGRVYPVTIEADAVDRTVPRWTIPRYSADHGGRGR</sequence>
<gene>
    <name evidence="1" type="ORF">J116_014125</name>
</gene>
<accession>A0A1D3E0J6</accession>
<evidence type="ECO:0000313" key="2">
    <source>
        <dbReference type="Proteomes" id="UP000095329"/>
    </source>
</evidence>
<name>A0A1D3E0J6_9ACTN</name>
<protein>
    <submittedName>
        <fullName evidence="1">Uncharacterized protein</fullName>
    </submittedName>
</protein>
<organism evidence="1 2">
    <name type="scientific">Streptomyces thermolilacinus SPC6</name>
    <dbReference type="NCBI Taxonomy" id="1306406"/>
    <lineage>
        <taxon>Bacteria</taxon>
        <taxon>Bacillati</taxon>
        <taxon>Actinomycetota</taxon>
        <taxon>Actinomycetes</taxon>
        <taxon>Kitasatosporales</taxon>
        <taxon>Streptomycetaceae</taxon>
        <taxon>Streptomyces</taxon>
    </lineage>
</organism>
<comment type="caution">
    <text evidence="1">The sequence shown here is derived from an EMBL/GenBank/DDBJ whole genome shotgun (WGS) entry which is preliminary data.</text>
</comment>
<proteinExistence type="predicted"/>
<dbReference type="EMBL" id="ASHX02000001">
    <property type="protein sequence ID" value="OEJ98068.1"/>
    <property type="molecule type" value="Genomic_DNA"/>
</dbReference>
<dbReference type="AlphaFoldDB" id="A0A1D3E0J6"/>